<protein>
    <submittedName>
        <fullName evidence="1">Uncharacterized protein</fullName>
    </submittedName>
</protein>
<proteinExistence type="predicted"/>
<evidence type="ECO:0000313" key="2">
    <source>
        <dbReference type="Proteomes" id="UP000054144"/>
    </source>
</evidence>
<accession>A0A0D7A856</accession>
<sequence>MSTTPITPSVSPLALAKDDIVARVIADAASPAVGELIRPLIDPEVMIKSLTSADVVAFIDDSGYLPQQCFHLEHVLAVRLWSSMQAVMSLFLAALYDYQPGFDFSALPTIIGDERLAKLFLTKSPKALVALAIKRNPLLELVATTKAEIYVYARKIQCIGLLFVALYCRMLCIVRTAGLRGADTLSPLAFLHIDVAQFLQMVAPTQLAHDISLSGYTRDEVFQRLNRTPGPDAVAVTRDVIAHLDELFLQQNPSFVVVRSNVLPVLYDASRSAPSSPSELIDMLYEGVEEDVDGIITPRLALPAPPTTDRVPPLISVYISSDDEDTSFSQRSPSVIDISSDISISDSLPDLVSISDVESIASSISLDDMEIDLDRRSDGADDSDVMVVE</sequence>
<evidence type="ECO:0000313" key="1">
    <source>
        <dbReference type="EMBL" id="KIY46905.1"/>
    </source>
</evidence>
<dbReference type="AlphaFoldDB" id="A0A0D7A856"/>
<reference evidence="1 2" key="1">
    <citation type="journal article" date="2015" name="Fungal Genet. Biol.">
        <title>Evolution of novel wood decay mechanisms in Agaricales revealed by the genome sequences of Fistulina hepatica and Cylindrobasidium torrendii.</title>
        <authorList>
            <person name="Floudas D."/>
            <person name="Held B.W."/>
            <person name="Riley R."/>
            <person name="Nagy L.G."/>
            <person name="Koehler G."/>
            <person name="Ransdell A.S."/>
            <person name="Younus H."/>
            <person name="Chow J."/>
            <person name="Chiniquy J."/>
            <person name="Lipzen A."/>
            <person name="Tritt A."/>
            <person name="Sun H."/>
            <person name="Haridas S."/>
            <person name="LaButti K."/>
            <person name="Ohm R.A."/>
            <person name="Kues U."/>
            <person name="Blanchette R.A."/>
            <person name="Grigoriev I.V."/>
            <person name="Minto R.E."/>
            <person name="Hibbett D.S."/>
        </authorList>
    </citation>
    <scope>NUCLEOTIDE SEQUENCE [LARGE SCALE GENOMIC DNA]</scope>
    <source>
        <strain evidence="1 2">ATCC 64428</strain>
    </source>
</reference>
<keyword evidence="2" id="KW-1185">Reference proteome</keyword>
<organism evidence="1 2">
    <name type="scientific">Fistulina hepatica ATCC 64428</name>
    <dbReference type="NCBI Taxonomy" id="1128425"/>
    <lineage>
        <taxon>Eukaryota</taxon>
        <taxon>Fungi</taxon>
        <taxon>Dikarya</taxon>
        <taxon>Basidiomycota</taxon>
        <taxon>Agaricomycotina</taxon>
        <taxon>Agaricomycetes</taxon>
        <taxon>Agaricomycetidae</taxon>
        <taxon>Agaricales</taxon>
        <taxon>Fistulinaceae</taxon>
        <taxon>Fistulina</taxon>
    </lineage>
</organism>
<dbReference type="EMBL" id="KN882020">
    <property type="protein sequence ID" value="KIY46905.1"/>
    <property type="molecule type" value="Genomic_DNA"/>
</dbReference>
<gene>
    <name evidence="1" type="ORF">FISHEDRAFT_75170</name>
</gene>
<dbReference type="Proteomes" id="UP000054144">
    <property type="component" value="Unassembled WGS sequence"/>
</dbReference>
<name>A0A0D7A856_9AGAR</name>